<feature type="compositionally biased region" description="Acidic residues" evidence="1">
    <location>
        <begin position="14"/>
        <end position="23"/>
    </location>
</feature>
<comment type="caution">
    <text evidence="2">The sequence shown here is derived from an EMBL/GenBank/DDBJ whole genome shotgun (WGS) entry which is preliminary data.</text>
</comment>
<proteinExistence type="predicted"/>
<dbReference type="Proteomes" id="UP000682733">
    <property type="component" value="Unassembled WGS sequence"/>
</dbReference>
<evidence type="ECO:0000256" key="1">
    <source>
        <dbReference type="SAM" id="MobiDB-lite"/>
    </source>
</evidence>
<dbReference type="AlphaFoldDB" id="A0A8S2GDR9"/>
<sequence>MFDHDSSSYYNNEQYEEYETKEEEIDIAEPIGIDSIQDDEANIEADDGETIKYRSSGYSQQRMINA</sequence>
<evidence type="ECO:0000313" key="2">
    <source>
        <dbReference type="EMBL" id="CAF1662243.1"/>
    </source>
</evidence>
<evidence type="ECO:0000313" key="3">
    <source>
        <dbReference type="EMBL" id="CAF4521831.1"/>
    </source>
</evidence>
<accession>A0A8S2GDR9</accession>
<feature type="region of interest" description="Disordered" evidence="1">
    <location>
        <begin position="44"/>
        <end position="66"/>
    </location>
</feature>
<dbReference type="Proteomes" id="UP000677228">
    <property type="component" value="Unassembled WGS sequence"/>
</dbReference>
<dbReference type="EMBL" id="CAJOBA010101484">
    <property type="protein sequence ID" value="CAF4521831.1"/>
    <property type="molecule type" value="Genomic_DNA"/>
</dbReference>
<evidence type="ECO:0000313" key="4">
    <source>
        <dbReference type="Proteomes" id="UP000677228"/>
    </source>
</evidence>
<gene>
    <name evidence="2" type="ORF">OVA965_LOCUS45343</name>
    <name evidence="3" type="ORF">TMI583_LOCUS48749</name>
</gene>
<dbReference type="EMBL" id="CAJNOK010070617">
    <property type="protein sequence ID" value="CAF1662243.1"/>
    <property type="molecule type" value="Genomic_DNA"/>
</dbReference>
<protein>
    <submittedName>
        <fullName evidence="2">Uncharacterized protein</fullName>
    </submittedName>
</protein>
<feature type="compositionally biased region" description="Polar residues" evidence="1">
    <location>
        <begin position="56"/>
        <end position="66"/>
    </location>
</feature>
<organism evidence="2 4">
    <name type="scientific">Didymodactylos carnosus</name>
    <dbReference type="NCBI Taxonomy" id="1234261"/>
    <lineage>
        <taxon>Eukaryota</taxon>
        <taxon>Metazoa</taxon>
        <taxon>Spiralia</taxon>
        <taxon>Gnathifera</taxon>
        <taxon>Rotifera</taxon>
        <taxon>Eurotatoria</taxon>
        <taxon>Bdelloidea</taxon>
        <taxon>Philodinida</taxon>
        <taxon>Philodinidae</taxon>
        <taxon>Didymodactylos</taxon>
    </lineage>
</organism>
<reference evidence="2" key="1">
    <citation type="submission" date="2021-02" db="EMBL/GenBank/DDBJ databases">
        <authorList>
            <person name="Nowell W R."/>
        </authorList>
    </citation>
    <scope>NUCLEOTIDE SEQUENCE</scope>
</reference>
<name>A0A8S2GDR9_9BILA</name>
<feature type="region of interest" description="Disordered" evidence="1">
    <location>
        <begin position="1"/>
        <end position="23"/>
    </location>
</feature>